<dbReference type="EMBL" id="CADCTM010000759">
    <property type="protein sequence ID" value="CAA9291264.1"/>
    <property type="molecule type" value="Genomic_DNA"/>
</dbReference>
<accession>A0A6J4JZ05</accession>
<dbReference type="CDD" id="cd01949">
    <property type="entry name" value="GGDEF"/>
    <property type="match status" value="1"/>
</dbReference>
<dbReference type="GO" id="GO:0052621">
    <property type="term" value="F:diguanylate cyclase activity"/>
    <property type="evidence" value="ECO:0007669"/>
    <property type="project" value="TreeGrafter"/>
</dbReference>
<dbReference type="NCBIfam" id="TIGR00254">
    <property type="entry name" value="GGDEF"/>
    <property type="match status" value="1"/>
</dbReference>
<feature type="domain" description="GGDEF" evidence="1">
    <location>
        <begin position="189"/>
        <end position="324"/>
    </location>
</feature>
<reference evidence="2" key="1">
    <citation type="submission" date="2020-02" db="EMBL/GenBank/DDBJ databases">
        <authorList>
            <person name="Meier V. D."/>
        </authorList>
    </citation>
    <scope>NUCLEOTIDE SEQUENCE</scope>
    <source>
        <strain evidence="2">AVDCRST_MAG92</strain>
    </source>
</reference>
<dbReference type="InterPro" id="IPR043128">
    <property type="entry name" value="Rev_trsase/Diguanyl_cyclase"/>
</dbReference>
<evidence type="ECO:0000259" key="1">
    <source>
        <dbReference type="PROSITE" id="PS50887"/>
    </source>
</evidence>
<dbReference type="InterPro" id="IPR000160">
    <property type="entry name" value="GGDEF_dom"/>
</dbReference>
<sequence length="324" mass="35904">MDAAVLVVGNAHFLATYVNQIRNIMSGTVEASSCLDEVVSLVQEKQPAILILQATQAGSLELCAQIKQQTQLGWTYCILINSLSEKTSVGTLDDREAIAYTEALESGADAYLSMSADTADSAVPIQENRLLRAQIQAGLRGIKFYRELMQTNDVLSTMALADPLTELSNRRAMEWELPRQIQNARSYSTPLSLIMLDVDYFKSVNDNYGHQVGDRVLQLLAARLQHNLRLQDTLFRYGGEEFVIALSQTNFQEAKNVATRLKCLVSDQPFNIDGTLALQITISLGLGFLNAEDDIKGETLLRRADENLLRAKTSGRNRVFSGDH</sequence>
<dbReference type="InterPro" id="IPR029787">
    <property type="entry name" value="Nucleotide_cyclase"/>
</dbReference>
<dbReference type="Pfam" id="PF00990">
    <property type="entry name" value="GGDEF"/>
    <property type="match status" value="1"/>
</dbReference>
<dbReference type="SUPFAM" id="SSF55073">
    <property type="entry name" value="Nucleotide cyclase"/>
    <property type="match status" value="1"/>
</dbReference>
<dbReference type="Gene3D" id="3.30.70.270">
    <property type="match status" value="1"/>
</dbReference>
<dbReference type="InterPro" id="IPR050469">
    <property type="entry name" value="Diguanylate_Cyclase"/>
</dbReference>
<dbReference type="PROSITE" id="PS50887">
    <property type="entry name" value="GGDEF"/>
    <property type="match status" value="1"/>
</dbReference>
<protein>
    <submittedName>
        <fullName evidence="2">Diguanylate cyclase/phosphodiesterase (GGDEF &amp; EAL domains) with PAS/PAC sensor(S)</fullName>
    </submittedName>
</protein>
<dbReference type="AlphaFoldDB" id="A0A6J4JZ05"/>
<proteinExistence type="predicted"/>
<dbReference type="PANTHER" id="PTHR45138">
    <property type="entry name" value="REGULATORY COMPONENTS OF SENSORY TRANSDUCTION SYSTEM"/>
    <property type="match status" value="1"/>
</dbReference>
<organism evidence="2">
    <name type="scientific">uncultured Coleofasciculus sp</name>
    <dbReference type="NCBI Taxonomy" id="1267456"/>
    <lineage>
        <taxon>Bacteria</taxon>
        <taxon>Bacillati</taxon>
        <taxon>Cyanobacteriota</taxon>
        <taxon>Cyanophyceae</taxon>
        <taxon>Coleofasciculales</taxon>
        <taxon>Coleofasciculaceae</taxon>
        <taxon>Coleofasciculus</taxon>
        <taxon>environmental samples</taxon>
    </lineage>
</organism>
<dbReference type="PANTHER" id="PTHR45138:SF9">
    <property type="entry name" value="DIGUANYLATE CYCLASE DGCM-RELATED"/>
    <property type="match status" value="1"/>
</dbReference>
<name>A0A6J4JZ05_9CYAN</name>
<gene>
    <name evidence="2" type="ORF">AVDCRST_MAG92-4295</name>
</gene>
<evidence type="ECO:0000313" key="2">
    <source>
        <dbReference type="EMBL" id="CAA9291264.1"/>
    </source>
</evidence>
<dbReference type="SMART" id="SM00267">
    <property type="entry name" value="GGDEF"/>
    <property type="match status" value="1"/>
</dbReference>
<dbReference type="FunFam" id="3.30.70.270:FF:000001">
    <property type="entry name" value="Diguanylate cyclase domain protein"/>
    <property type="match status" value="1"/>
</dbReference>